<dbReference type="PANTHER" id="PTHR33490:SF12">
    <property type="entry name" value="BLL5557 PROTEIN"/>
    <property type="match status" value="1"/>
</dbReference>
<dbReference type="InterPro" id="IPR038765">
    <property type="entry name" value="Papain-like_cys_pep_sf"/>
</dbReference>
<evidence type="ECO:0000313" key="4">
    <source>
        <dbReference type="Proteomes" id="UP000317835"/>
    </source>
</evidence>
<evidence type="ECO:0000259" key="2">
    <source>
        <dbReference type="SMART" id="SM00460"/>
    </source>
</evidence>
<dbReference type="InterPro" id="IPR002931">
    <property type="entry name" value="Transglutaminase-like"/>
</dbReference>
<dbReference type="Gene3D" id="3.10.620.30">
    <property type="match status" value="1"/>
</dbReference>
<dbReference type="AlphaFoldDB" id="A0A518GVP2"/>
<dbReference type="RefSeq" id="WP_145266916.1">
    <property type="nucleotide sequence ID" value="NZ_CP036426.1"/>
</dbReference>
<proteinExistence type="predicted"/>
<evidence type="ECO:0000256" key="1">
    <source>
        <dbReference type="SAM" id="MobiDB-lite"/>
    </source>
</evidence>
<dbReference type="SMART" id="SM00460">
    <property type="entry name" value="TGc"/>
    <property type="match status" value="1"/>
</dbReference>
<dbReference type="KEGG" id="tpla:ElP_05010"/>
<feature type="domain" description="Transglutaminase-like" evidence="2">
    <location>
        <begin position="161"/>
        <end position="227"/>
    </location>
</feature>
<dbReference type="PANTHER" id="PTHR33490">
    <property type="entry name" value="BLR5614 PROTEIN-RELATED"/>
    <property type="match status" value="1"/>
</dbReference>
<organism evidence="3 4">
    <name type="scientific">Tautonia plasticadhaerens</name>
    <dbReference type="NCBI Taxonomy" id="2527974"/>
    <lineage>
        <taxon>Bacteria</taxon>
        <taxon>Pseudomonadati</taxon>
        <taxon>Planctomycetota</taxon>
        <taxon>Planctomycetia</taxon>
        <taxon>Isosphaerales</taxon>
        <taxon>Isosphaeraceae</taxon>
        <taxon>Tautonia</taxon>
    </lineage>
</organism>
<evidence type="ECO:0000313" key="3">
    <source>
        <dbReference type="EMBL" id="QDV32666.1"/>
    </source>
</evidence>
<dbReference type="Gene3D" id="2.60.40.2250">
    <property type="match status" value="1"/>
</dbReference>
<feature type="region of interest" description="Disordered" evidence="1">
    <location>
        <begin position="271"/>
        <end position="299"/>
    </location>
</feature>
<dbReference type="EMBL" id="CP036426">
    <property type="protein sequence ID" value="QDV32666.1"/>
    <property type="molecule type" value="Genomic_DNA"/>
</dbReference>
<accession>A0A518GVP2</accession>
<reference evidence="3 4" key="1">
    <citation type="submission" date="2019-02" db="EMBL/GenBank/DDBJ databases">
        <title>Deep-cultivation of Planctomycetes and their phenomic and genomic characterization uncovers novel biology.</title>
        <authorList>
            <person name="Wiegand S."/>
            <person name="Jogler M."/>
            <person name="Boedeker C."/>
            <person name="Pinto D."/>
            <person name="Vollmers J."/>
            <person name="Rivas-Marin E."/>
            <person name="Kohn T."/>
            <person name="Peeters S.H."/>
            <person name="Heuer A."/>
            <person name="Rast P."/>
            <person name="Oberbeckmann S."/>
            <person name="Bunk B."/>
            <person name="Jeske O."/>
            <person name="Meyerdierks A."/>
            <person name="Storesund J.E."/>
            <person name="Kallscheuer N."/>
            <person name="Luecker S."/>
            <person name="Lage O.M."/>
            <person name="Pohl T."/>
            <person name="Merkel B.J."/>
            <person name="Hornburger P."/>
            <person name="Mueller R.-W."/>
            <person name="Bruemmer F."/>
            <person name="Labrenz M."/>
            <person name="Spormann A.M."/>
            <person name="Op den Camp H."/>
            <person name="Overmann J."/>
            <person name="Amann R."/>
            <person name="Jetten M.S.M."/>
            <person name="Mascher T."/>
            <person name="Medema M.H."/>
            <person name="Devos D.P."/>
            <person name="Kaster A.-K."/>
            <person name="Ovreas L."/>
            <person name="Rohde M."/>
            <person name="Galperin M.Y."/>
            <person name="Jogler C."/>
        </authorList>
    </citation>
    <scope>NUCLEOTIDE SEQUENCE [LARGE SCALE GENOMIC DNA]</scope>
    <source>
        <strain evidence="3 4">ElP</strain>
    </source>
</reference>
<name>A0A518GVP2_9BACT</name>
<dbReference type="Pfam" id="PF01841">
    <property type="entry name" value="Transglut_core"/>
    <property type="match status" value="1"/>
</dbReference>
<dbReference type="Proteomes" id="UP000317835">
    <property type="component" value="Chromosome"/>
</dbReference>
<keyword evidence="4" id="KW-1185">Reference proteome</keyword>
<protein>
    <submittedName>
        <fullName evidence="3">Transglutaminase-like superfamily protein</fullName>
    </submittedName>
</protein>
<dbReference type="SUPFAM" id="SSF54001">
    <property type="entry name" value="Cysteine proteinases"/>
    <property type="match status" value="1"/>
</dbReference>
<dbReference type="OrthoDB" id="9804872at2"/>
<gene>
    <name evidence="3" type="ORF">ElP_05010</name>
</gene>
<sequence>MLIRAGYEMVFDVPSPTPMLLMLALRPEREGSVRRPGGMRLEPEVPVDRFLDGFGNRCARIVAPGGRLTIWDDLVVEDSGAPDEQAPGAEQIPVQDLPVGVLTYLLGSRYCEVERLSDIAWSLFGQSPTGWGRVQAVCSWVNRHVEFGYHHARPTKTAWDVYTEGNGVCRDFTQLAITFCRCLNIPARYATGYLGDIGVPPAPHPMDFSGWFEAYLGGRWYTFDARHNMPRIGRILMGHGRDAVDVALTTSFGTAVLSGFTVWTDTVGPEALAAPMGKPEQPGQSAGGEARHLSGGGGR</sequence>